<evidence type="ECO:0000313" key="1">
    <source>
        <dbReference type="EMBL" id="SLN44695.1"/>
    </source>
</evidence>
<reference evidence="1 2" key="1">
    <citation type="submission" date="2017-03" db="EMBL/GenBank/DDBJ databases">
        <authorList>
            <person name="Afonso C.L."/>
            <person name="Miller P.J."/>
            <person name="Scott M.A."/>
            <person name="Spackman E."/>
            <person name="Goraichik I."/>
            <person name="Dimitrov K.M."/>
            <person name="Suarez D.L."/>
            <person name="Swayne D.E."/>
        </authorList>
    </citation>
    <scope>NUCLEOTIDE SEQUENCE [LARGE SCALE GENOMIC DNA]</scope>
    <source>
        <strain evidence="1 2">CECT 8620</strain>
    </source>
</reference>
<dbReference type="InterPro" id="IPR037479">
    <property type="entry name" value="Tauto_MSAD"/>
</dbReference>
<proteinExistence type="predicted"/>
<dbReference type="EMBL" id="FWFS01000006">
    <property type="protein sequence ID" value="SLN44695.1"/>
    <property type="molecule type" value="Genomic_DNA"/>
</dbReference>
<gene>
    <name evidence="1" type="ORF">AQS8620_01809</name>
</gene>
<name>A0A1Y5SR57_9RHOB</name>
<dbReference type="Gene3D" id="3.30.429.10">
    <property type="entry name" value="Macrophage Migration Inhibitory Factor"/>
    <property type="match status" value="1"/>
</dbReference>
<dbReference type="AlphaFoldDB" id="A0A1Y5SR57"/>
<dbReference type="OrthoDB" id="9804765at2"/>
<sequence length="129" mass="14410">MPLVKLDMFEGRSDAEIESLLNAVQDCVVDAFGVPPRDRYQIVNEHKKGRMVFEDTGLGFERSAALINIQVFTSPRATAAKQRFMRLTADRLETEFGLAQTDLMISFVTNTDADWSFANGEAQYLTGAL</sequence>
<dbReference type="RefSeq" id="WP_085836637.1">
    <property type="nucleotide sequence ID" value="NZ_FWFS01000006.1"/>
</dbReference>
<dbReference type="SUPFAM" id="SSF55331">
    <property type="entry name" value="Tautomerase/MIF"/>
    <property type="match status" value="1"/>
</dbReference>
<dbReference type="InterPro" id="IPR014347">
    <property type="entry name" value="Tautomerase/MIF_sf"/>
</dbReference>
<accession>A0A1Y5SR57</accession>
<dbReference type="Pfam" id="PF14552">
    <property type="entry name" value="Tautomerase_2"/>
    <property type="match status" value="1"/>
</dbReference>
<dbReference type="PANTHER" id="PTHR38460:SF1">
    <property type="entry name" value="TAUTOMERASE YOLI-RELATED"/>
    <property type="match status" value="1"/>
</dbReference>
<organism evidence="1 2">
    <name type="scientific">Aquimixticola soesokkakensis</name>
    <dbReference type="NCBI Taxonomy" id="1519096"/>
    <lineage>
        <taxon>Bacteria</taxon>
        <taxon>Pseudomonadati</taxon>
        <taxon>Pseudomonadota</taxon>
        <taxon>Alphaproteobacteria</taxon>
        <taxon>Rhodobacterales</taxon>
        <taxon>Paracoccaceae</taxon>
        <taxon>Aquimixticola</taxon>
    </lineage>
</organism>
<protein>
    <submittedName>
        <fullName evidence="1">4-oxalocrotonate tautomerase</fullName>
    </submittedName>
</protein>
<dbReference type="PANTHER" id="PTHR38460">
    <property type="entry name" value="TAUTOMERASE YOLI-RELATED"/>
    <property type="match status" value="1"/>
</dbReference>
<evidence type="ECO:0000313" key="2">
    <source>
        <dbReference type="Proteomes" id="UP000193862"/>
    </source>
</evidence>
<dbReference type="Proteomes" id="UP000193862">
    <property type="component" value="Unassembled WGS sequence"/>
</dbReference>
<keyword evidence="2" id="KW-1185">Reference proteome</keyword>